<protein>
    <submittedName>
        <fullName evidence="2">Uncharacterized protein</fullName>
    </submittedName>
</protein>
<reference evidence="2" key="1">
    <citation type="submission" date="2021-05" db="EMBL/GenBank/DDBJ databases">
        <title>The genome of the haptophyte Pavlova lutheri (Diacronema luteri, Pavlovales) - a model for lipid biosynthesis in eukaryotic algae.</title>
        <authorList>
            <person name="Hulatt C.J."/>
            <person name="Posewitz M.C."/>
        </authorList>
    </citation>
    <scope>NUCLEOTIDE SEQUENCE</scope>
    <source>
        <strain evidence="2">NIVA-4/92</strain>
    </source>
</reference>
<organism evidence="2 3">
    <name type="scientific">Diacronema lutheri</name>
    <name type="common">Unicellular marine alga</name>
    <name type="synonym">Monochrysis lutheri</name>
    <dbReference type="NCBI Taxonomy" id="2081491"/>
    <lineage>
        <taxon>Eukaryota</taxon>
        <taxon>Haptista</taxon>
        <taxon>Haptophyta</taxon>
        <taxon>Pavlovophyceae</taxon>
        <taxon>Pavlovales</taxon>
        <taxon>Pavlovaceae</taxon>
        <taxon>Diacronema</taxon>
    </lineage>
</organism>
<dbReference type="EMBL" id="JAGTXO010000065">
    <property type="protein sequence ID" value="KAG8457667.1"/>
    <property type="molecule type" value="Genomic_DNA"/>
</dbReference>
<dbReference type="Proteomes" id="UP000751190">
    <property type="component" value="Unassembled WGS sequence"/>
</dbReference>
<sequence length="332" mass="33622">MPAVTPSRRDVLLSRRRGEFAGASRCSPSAQARIQSAASPGREPRRASPRAPAADVALRARDNERVGDDALRALAGALLDEGAPLDTRLAAAFHLHATLVGCADVADARRLAARVLALCAPRAASAGADAEAGADLALAAGAERAVRALCELLSDSGELAHLPTMLLRALALVPAGLDAAAASDAPALLAAALRVPAPALRHAALPLLAALAARPAGAAALARAGVARALGAACAPSACPDALDWAHALAVVRALAACAPGVRALRAARAAEWVRGASERCERGELRLRAVDRRALMLLNAELESAQSLLRAQPRLGGVRRAPPAPSAAGDA</sequence>
<feature type="region of interest" description="Disordered" evidence="1">
    <location>
        <begin position="20"/>
        <end position="55"/>
    </location>
</feature>
<evidence type="ECO:0000256" key="1">
    <source>
        <dbReference type="SAM" id="MobiDB-lite"/>
    </source>
</evidence>
<dbReference type="AlphaFoldDB" id="A0A8J5XBJ5"/>
<accession>A0A8J5XBJ5</accession>
<gene>
    <name evidence="2" type="ORF">KFE25_001453</name>
</gene>
<name>A0A8J5XBJ5_DIALT</name>
<proteinExistence type="predicted"/>
<evidence type="ECO:0000313" key="3">
    <source>
        <dbReference type="Proteomes" id="UP000751190"/>
    </source>
</evidence>
<comment type="caution">
    <text evidence="2">The sequence shown here is derived from an EMBL/GenBank/DDBJ whole genome shotgun (WGS) entry which is preliminary data.</text>
</comment>
<keyword evidence="3" id="KW-1185">Reference proteome</keyword>
<evidence type="ECO:0000313" key="2">
    <source>
        <dbReference type="EMBL" id="KAG8457667.1"/>
    </source>
</evidence>